<dbReference type="PANTHER" id="PTHR30489:SF0">
    <property type="entry name" value="LIPOPROTEIN-RELEASING SYSTEM TRANSMEMBRANE PROTEIN LOLE"/>
    <property type="match status" value="1"/>
</dbReference>
<comment type="subcellular location">
    <subcellularLocation>
        <location evidence="1">Cell membrane</location>
        <topology evidence="1">Multi-pass membrane protein</topology>
    </subcellularLocation>
</comment>
<dbReference type="RefSeq" id="WP_005336986.1">
    <property type="nucleotide sequence ID" value="NZ_CAWOZB010000001.1"/>
</dbReference>
<accession>A0ABY3MQJ5</accession>
<reference evidence="11 12" key="1">
    <citation type="submission" date="2017-08" db="EMBL/GenBank/DDBJ databases">
        <title>Aeromonas veronii bv sobria strain NS22 whole genome sequencing.</title>
        <authorList>
            <person name="Katharios P."/>
            <person name="Ha V.Q."/>
            <person name="Smyrli M."/>
        </authorList>
    </citation>
    <scope>NUCLEOTIDE SEQUENCE [LARGE SCALE GENOMIC DNA]</scope>
    <source>
        <strain evidence="11 12">NS22</strain>
    </source>
</reference>
<evidence type="ECO:0000256" key="1">
    <source>
        <dbReference type="ARBA" id="ARBA00004651"/>
    </source>
</evidence>
<comment type="caution">
    <text evidence="11">The sequence shown here is derived from an EMBL/GenBank/DDBJ whole genome shotgun (WGS) entry which is preliminary data.</text>
</comment>
<feature type="transmembrane region" description="Helical" evidence="8">
    <location>
        <begin position="271"/>
        <end position="296"/>
    </location>
</feature>
<evidence type="ECO:0000256" key="6">
    <source>
        <dbReference type="ARBA" id="ARBA00022989"/>
    </source>
</evidence>
<evidence type="ECO:0000256" key="5">
    <source>
        <dbReference type="ARBA" id="ARBA00022692"/>
    </source>
</evidence>
<keyword evidence="3" id="KW-0813">Transport</keyword>
<evidence type="ECO:0000256" key="8">
    <source>
        <dbReference type="SAM" id="Phobius"/>
    </source>
</evidence>
<protein>
    <submittedName>
        <fullName evidence="11">Lipoprotein-releasing system transmembrane subunit LolE</fullName>
    </submittedName>
</protein>
<dbReference type="Pfam" id="PF02687">
    <property type="entry name" value="FtsX"/>
    <property type="match status" value="1"/>
</dbReference>
<proteinExistence type="inferred from homology"/>
<evidence type="ECO:0000313" key="12">
    <source>
        <dbReference type="Proteomes" id="UP000323129"/>
    </source>
</evidence>
<comment type="similarity">
    <text evidence="2">Belongs to the ABC-4 integral membrane protein family. LolC/E subfamily.</text>
</comment>
<dbReference type="Proteomes" id="UP000323129">
    <property type="component" value="Unassembled WGS sequence"/>
</dbReference>
<evidence type="ECO:0000256" key="3">
    <source>
        <dbReference type="ARBA" id="ARBA00022448"/>
    </source>
</evidence>
<keyword evidence="4" id="KW-1003">Cell membrane</keyword>
<dbReference type="InterPro" id="IPR011925">
    <property type="entry name" value="LolCE_TM"/>
</dbReference>
<feature type="transmembrane region" description="Helical" evidence="8">
    <location>
        <begin position="21"/>
        <end position="48"/>
    </location>
</feature>
<feature type="domain" description="ABC3 transporter permease C-terminal" evidence="9">
    <location>
        <begin position="274"/>
        <end position="405"/>
    </location>
</feature>
<evidence type="ECO:0000259" key="10">
    <source>
        <dbReference type="Pfam" id="PF12704"/>
    </source>
</evidence>
<dbReference type="InterPro" id="IPR003838">
    <property type="entry name" value="ABC3_permease_C"/>
</dbReference>
<keyword evidence="12" id="KW-1185">Reference proteome</keyword>
<name>A0ABY3MQJ5_AERVE</name>
<keyword evidence="11" id="KW-0449">Lipoprotein</keyword>
<keyword evidence="7 8" id="KW-0472">Membrane</keyword>
<feature type="transmembrane region" description="Helical" evidence="8">
    <location>
        <begin position="380"/>
        <end position="400"/>
    </location>
</feature>
<keyword evidence="6 8" id="KW-1133">Transmembrane helix</keyword>
<dbReference type="NCBIfam" id="TIGR02212">
    <property type="entry name" value="lolCE"/>
    <property type="match status" value="1"/>
</dbReference>
<dbReference type="PANTHER" id="PTHR30489">
    <property type="entry name" value="LIPOPROTEIN-RELEASING SYSTEM TRANSMEMBRANE PROTEIN LOLE"/>
    <property type="match status" value="1"/>
</dbReference>
<organism evidence="11 12">
    <name type="scientific">Aeromonas veronii</name>
    <dbReference type="NCBI Taxonomy" id="654"/>
    <lineage>
        <taxon>Bacteria</taxon>
        <taxon>Pseudomonadati</taxon>
        <taxon>Pseudomonadota</taxon>
        <taxon>Gammaproteobacteria</taxon>
        <taxon>Aeromonadales</taxon>
        <taxon>Aeromonadaceae</taxon>
        <taxon>Aeromonas</taxon>
    </lineage>
</organism>
<feature type="domain" description="MacB-like periplasmic core" evidence="10">
    <location>
        <begin position="28"/>
        <end position="230"/>
    </location>
</feature>
<keyword evidence="5 8" id="KW-0812">Transmembrane</keyword>
<dbReference type="InterPro" id="IPR051447">
    <property type="entry name" value="Lipoprotein-release_system"/>
</dbReference>
<evidence type="ECO:0000259" key="9">
    <source>
        <dbReference type="Pfam" id="PF02687"/>
    </source>
</evidence>
<sequence length="413" mass="44549">MFKPLPLFLGLRYSRSRRRNGFIAFISASSLIGIALGVMALILGLSAMNGFERELKDRVLSVVPQGELDAVERPLPDWPRLRDYLLAQPGVEAAAPVIRLNGLLEHGSALKGVQLRAVLPDLEANLSDAGKYMTGRGLRELQPGERGVILGKTIADKLGVKVGDSVALLLPQGGDQAGIKNPRREALTVVGLLEIGGQLDGLLGFMHLADAQAITGMGSDVEGFSLRVSDVLNAQNITIAAAQQFPHHVYIRSWMNSQGYLYQDIQMVRTVMYVVMLMVVAVACFNIVSTLVMAVNEKRSEIAILKTMGASPGQIRLTFVIQGMVNGVAGALLGALLGGLLSSKLTQILSVVEKLIGHRFLNPDIYFIDFLPTELHMQDLLIVTGAAILMSLVATLYPAWRASGLVPSRELGH</sequence>
<evidence type="ECO:0000256" key="7">
    <source>
        <dbReference type="ARBA" id="ARBA00023136"/>
    </source>
</evidence>
<evidence type="ECO:0000313" key="11">
    <source>
        <dbReference type="EMBL" id="TYD47491.1"/>
    </source>
</evidence>
<dbReference type="Pfam" id="PF12704">
    <property type="entry name" value="MacB_PCD"/>
    <property type="match status" value="1"/>
</dbReference>
<gene>
    <name evidence="11" type="ORF">CJF24_03950</name>
</gene>
<evidence type="ECO:0000256" key="4">
    <source>
        <dbReference type="ARBA" id="ARBA00022475"/>
    </source>
</evidence>
<dbReference type="NCBIfam" id="NF008357">
    <property type="entry name" value="PRK11146.1"/>
    <property type="match status" value="1"/>
</dbReference>
<dbReference type="EMBL" id="NQMC01000007">
    <property type="protein sequence ID" value="TYD47491.1"/>
    <property type="molecule type" value="Genomic_DNA"/>
</dbReference>
<evidence type="ECO:0000256" key="2">
    <source>
        <dbReference type="ARBA" id="ARBA00005236"/>
    </source>
</evidence>
<feature type="transmembrane region" description="Helical" evidence="8">
    <location>
        <begin position="317"/>
        <end position="341"/>
    </location>
</feature>
<dbReference type="InterPro" id="IPR025857">
    <property type="entry name" value="MacB_PCD"/>
</dbReference>